<evidence type="ECO:0000313" key="1">
    <source>
        <dbReference type="EMBL" id="SUQ65969.1"/>
    </source>
</evidence>
<evidence type="ECO:0000313" key="2">
    <source>
        <dbReference type="Proteomes" id="UP000255177"/>
    </source>
</evidence>
<accession>A0A380T6X3</accession>
<sequence length="623" mass="67754">MVRRVCLAIGVSTVTPVAKLALDFAYLDGAVFAARAMGEWALRSGFGVDNVRVVDDGSTDGKANPVTRERVQRAVDELFPVGAEVVDQLILSFCGHGLTGANFGSIFWLFSDSLHMKYRIVVDGFYEELLLHGVKRITLITDTCREAPQSLELMRLDGVRGIVVQGTRVDSPRFDRLASCQDGQLGYMVYDPAAAAPGKCVFSGVIADILWGLEPTAIENGMITTTTLGKCVRSRTTERASQYHLKLDPQCQVDPESVVLCDTTTPQPGPADLQPWPSGSNSAVLGAGKTVGVAESTEQILERAKTNRAFRDRLLGKGFGLKPVLPKGPDIHALKITAESVALEVERRLMEVNRPGSANLIVWGDQAKLLSEPALKPLRSDPPFNAFHVDDHCKGIPVLVELADGQFTPVVPYVGLYAVVAPSTDGDVFQVYGAQGSPERYRAALRAINEFAAGRLRVDSLDRLAADLRHEKHVDPMLGVICAYLYRATADYDNIRRMAYFYAARDQAVPYDIALLGAMQVTRDKHGALQLHVPAVKACQSRQDAPVLPDYATQATTATLARIGGRCPWLGLGWDYVKEPRLEWAALVEGLADHAARVRRSGSTLLPADSARQLAKDWGLLPG</sequence>
<dbReference type="Proteomes" id="UP000255177">
    <property type="component" value="Unassembled WGS sequence"/>
</dbReference>
<organism evidence="1 2">
    <name type="scientific">Pseudomonas wadenswilerensis</name>
    <dbReference type="NCBI Taxonomy" id="1785161"/>
    <lineage>
        <taxon>Bacteria</taxon>
        <taxon>Pseudomonadati</taxon>
        <taxon>Pseudomonadota</taxon>
        <taxon>Gammaproteobacteria</taxon>
        <taxon>Pseudomonadales</taxon>
        <taxon>Pseudomonadaceae</taxon>
        <taxon>Pseudomonas</taxon>
    </lineage>
</organism>
<evidence type="ECO:0008006" key="3">
    <source>
        <dbReference type="Google" id="ProtNLM"/>
    </source>
</evidence>
<dbReference type="RefSeq" id="WP_115089572.1">
    <property type="nucleotide sequence ID" value="NZ_CBCSFG010000017.1"/>
</dbReference>
<keyword evidence="2" id="KW-1185">Reference proteome</keyword>
<protein>
    <recommendedName>
        <fullName evidence="3">Caspase domain protein</fullName>
    </recommendedName>
</protein>
<name>A0A380T6X3_9PSED</name>
<reference evidence="2" key="1">
    <citation type="submission" date="2018-07" db="EMBL/GenBank/DDBJ databases">
        <authorList>
            <person name="Blom J."/>
        </authorList>
    </citation>
    <scope>NUCLEOTIDE SEQUENCE [LARGE SCALE GENOMIC DNA]</scope>
    <source>
        <strain evidence="2">CCOS 864</strain>
    </source>
</reference>
<gene>
    <name evidence="1" type="ORF">CCOS864_05449</name>
</gene>
<dbReference type="EMBL" id="UIDD01000013">
    <property type="protein sequence ID" value="SUQ65969.1"/>
    <property type="molecule type" value="Genomic_DNA"/>
</dbReference>
<proteinExistence type="predicted"/>
<dbReference type="AlphaFoldDB" id="A0A380T6X3"/>